<comment type="similarity">
    <text evidence="1">Belongs to the sulfatase family.</text>
</comment>
<dbReference type="PANTHER" id="PTHR42693">
    <property type="entry name" value="ARYLSULFATASE FAMILY MEMBER"/>
    <property type="match status" value="1"/>
</dbReference>
<proteinExistence type="inferred from homology"/>
<dbReference type="EMBL" id="NIZW01000007">
    <property type="protein sequence ID" value="PHQ35318.1"/>
    <property type="molecule type" value="Genomic_DNA"/>
</dbReference>
<name>A0A2G1W8H7_9BACT</name>
<dbReference type="PANTHER" id="PTHR42693:SF53">
    <property type="entry name" value="ENDO-4-O-SULFATASE"/>
    <property type="match status" value="1"/>
</dbReference>
<dbReference type="InterPro" id="IPR017850">
    <property type="entry name" value="Alkaline_phosphatase_core_sf"/>
</dbReference>
<evidence type="ECO:0000259" key="3">
    <source>
        <dbReference type="Pfam" id="PF00884"/>
    </source>
</evidence>
<dbReference type="OrthoDB" id="9783154at2"/>
<organism evidence="4 5">
    <name type="scientific">Rhodopirellula bahusiensis</name>
    <dbReference type="NCBI Taxonomy" id="2014065"/>
    <lineage>
        <taxon>Bacteria</taxon>
        <taxon>Pseudomonadati</taxon>
        <taxon>Planctomycetota</taxon>
        <taxon>Planctomycetia</taxon>
        <taxon>Pirellulales</taxon>
        <taxon>Pirellulaceae</taxon>
        <taxon>Rhodopirellula</taxon>
    </lineage>
</organism>
<dbReference type="RefSeq" id="WP_099260531.1">
    <property type="nucleotide sequence ID" value="NZ_NIZW01000007.1"/>
</dbReference>
<evidence type="ECO:0000256" key="1">
    <source>
        <dbReference type="ARBA" id="ARBA00008779"/>
    </source>
</evidence>
<dbReference type="Proteomes" id="UP000225740">
    <property type="component" value="Unassembled WGS sequence"/>
</dbReference>
<comment type="caution">
    <text evidence="4">The sequence shown here is derived from an EMBL/GenBank/DDBJ whole genome shotgun (WGS) entry which is preliminary data.</text>
</comment>
<dbReference type="SUPFAM" id="SSF53649">
    <property type="entry name" value="Alkaline phosphatase-like"/>
    <property type="match status" value="1"/>
</dbReference>
<evidence type="ECO:0000256" key="2">
    <source>
        <dbReference type="ARBA" id="ARBA00022801"/>
    </source>
</evidence>
<feature type="domain" description="Sulfatase N-terminal" evidence="3">
    <location>
        <begin position="39"/>
        <end position="367"/>
    </location>
</feature>
<evidence type="ECO:0000313" key="5">
    <source>
        <dbReference type="Proteomes" id="UP000225740"/>
    </source>
</evidence>
<dbReference type="GO" id="GO:0004065">
    <property type="term" value="F:arylsulfatase activity"/>
    <property type="evidence" value="ECO:0007669"/>
    <property type="project" value="TreeGrafter"/>
</dbReference>
<accession>A0A2G1W8H7</accession>
<dbReference type="InterPro" id="IPR000917">
    <property type="entry name" value="Sulfatase_N"/>
</dbReference>
<evidence type="ECO:0000313" key="4">
    <source>
        <dbReference type="EMBL" id="PHQ35318.1"/>
    </source>
</evidence>
<keyword evidence="5" id="KW-1185">Reference proteome</keyword>
<keyword evidence="2" id="KW-0378">Hydrolase</keyword>
<dbReference type="Pfam" id="PF00884">
    <property type="entry name" value="Sulfatase"/>
    <property type="match status" value="1"/>
</dbReference>
<dbReference type="Gene3D" id="3.40.720.10">
    <property type="entry name" value="Alkaline Phosphatase, subunit A"/>
    <property type="match status" value="1"/>
</dbReference>
<reference evidence="4 5" key="1">
    <citation type="submission" date="2017-06" db="EMBL/GenBank/DDBJ databases">
        <title>Description of Rhodopirellula bahusiensis sp. nov.</title>
        <authorList>
            <person name="Kizina J."/>
            <person name="Harder J."/>
        </authorList>
    </citation>
    <scope>NUCLEOTIDE SEQUENCE [LARGE SCALE GENOMIC DNA]</scope>
    <source>
        <strain evidence="4 5">SWK21</strain>
    </source>
</reference>
<dbReference type="InterPro" id="IPR050738">
    <property type="entry name" value="Sulfatase"/>
</dbReference>
<dbReference type="FunFam" id="3.40.720.10:FF:000143">
    <property type="entry name" value="N-acetylgalactosamine-6-sulfate sulfatase"/>
    <property type="match status" value="1"/>
</dbReference>
<dbReference type="GeneID" id="90608461"/>
<sequence>MSPIHINPRVVPLTVWVMAALCFHACVPTSLRADSSDRPNIVLILADDLGYGDLGCYGNDEQATPALDRLARQGVRWTEAYANGPECSPTRAALLTGRYQQHVGGLECAIGVGNVGRYDDAIRLHLVNELGLPADRPTLAKRLSDVGYETALFGKWHLGYEAQFSPMQHGFEEALYCIGGAMDYYHYLDSVATYNLFRNGRPISGEGYFTDTITDHAVQYVRDRNDSEQPFFLYLPYTAPHTPYQPPGQSPVDPLPLDSPLWKQSDDPPGVYRSMVRHMDEGIGKVLHAIEESGMTDRTLVIFASDNGGTSASRNEPLRGIKGQTFEGGIRVPLIARWPGHLPEDTVSQQVTITFDLTASMLAAAGITPAQEDAMEGIDVLSLAASGEPPQPRTLHWRKPRDPQVWGGIRDGNLKYVRQEKATTDGRTTIREWLFNLADDIGEQNDLASQNPGELDRLRGEHLAWEQAVRNNRRGRPGWKPSTD</sequence>
<gene>
    <name evidence="4" type="ORF">CEE69_09805</name>
</gene>
<protein>
    <submittedName>
        <fullName evidence="4">N-acetylgalactosamine-6-sulfatase</fullName>
    </submittedName>
</protein>
<dbReference type="Gene3D" id="3.30.1120.10">
    <property type="match status" value="1"/>
</dbReference>
<dbReference type="AlphaFoldDB" id="A0A2G1W8H7"/>